<evidence type="ECO:0000313" key="6">
    <source>
        <dbReference type="EMBL" id="ESO10813.1"/>
    </source>
</evidence>
<dbReference type="PROSITE" id="PS50089">
    <property type="entry name" value="ZF_RING_2"/>
    <property type="match status" value="1"/>
</dbReference>
<dbReference type="HOGENOM" id="CLU_393939_0_0_1"/>
<dbReference type="InParanoid" id="T1EZ91"/>
<keyword evidence="3" id="KW-0862">Zinc</keyword>
<dbReference type="PANTHER" id="PTHR25462:SF300">
    <property type="entry name" value="RING-TYPE DOMAIN-CONTAINING PROTEIN"/>
    <property type="match status" value="1"/>
</dbReference>
<protein>
    <recommendedName>
        <fullName evidence="5">RING-type domain-containing protein</fullName>
    </recommendedName>
</protein>
<dbReference type="SMART" id="SM00184">
    <property type="entry name" value="RING"/>
    <property type="match status" value="1"/>
</dbReference>
<dbReference type="InterPro" id="IPR001841">
    <property type="entry name" value="Znf_RING"/>
</dbReference>
<reference evidence="8" key="1">
    <citation type="submission" date="2012-12" db="EMBL/GenBank/DDBJ databases">
        <authorList>
            <person name="Hellsten U."/>
            <person name="Grimwood J."/>
            <person name="Chapman J.A."/>
            <person name="Shapiro H."/>
            <person name="Aerts A."/>
            <person name="Otillar R.P."/>
            <person name="Terry A.Y."/>
            <person name="Boore J.L."/>
            <person name="Simakov O."/>
            <person name="Marletaz F."/>
            <person name="Cho S.-J."/>
            <person name="Edsinger-Gonzales E."/>
            <person name="Havlak P."/>
            <person name="Kuo D.-H."/>
            <person name="Larsson T."/>
            <person name="Lv J."/>
            <person name="Arendt D."/>
            <person name="Savage R."/>
            <person name="Osoegawa K."/>
            <person name="de Jong P."/>
            <person name="Lindberg D.R."/>
            <person name="Seaver E.C."/>
            <person name="Weisblat D.A."/>
            <person name="Putnam N.H."/>
            <person name="Grigoriev I.V."/>
            <person name="Rokhsar D.S."/>
        </authorList>
    </citation>
    <scope>NUCLEOTIDE SEQUENCE</scope>
</reference>
<gene>
    <name evidence="7" type="primary">20201891</name>
    <name evidence="6" type="ORF">HELRODRAFT_167313</name>
</gene>
<keyword evidence="2 4" id="KW-0863">Zinc-finger</keyword>
<dbReference type="Gene3D" id="2.120.10.30">
    <property type="entry name" value="TolB, C-terminal domain"/>
    <property type="match status" value="1"/>
</dbReference>
<keyword evidence="1" id="KW-0479">Metal-binding</keyword>
<dbReference type="STRING" id="6412.T1EZ91"/>
<dbReference type="GO" id="GO:0008270">
    <property type="term" value="F:zinc ion binding"/>
    <property type="evidence" value="ECO:0007669"/>
    <property type="project" value="UniProtKB-KW"/>
</dbReference>
<dbReference type="SUPFAM" id="SSF75011">
    <property type="entry name" value="3-carboxy-cis,cis-mucoante lactonizing enzyme"/>
    <property type="match status" value="1"/>
</dbReference>
<dbReference type="InterPro" id="IPR047153">
    <property type="entry name" value="TRIM45/56/19-like"/>
</dbReference>
<dbReference type="InterPro" id="IPR011042">
    <property type="entry name" value="6-blade_b-propeller_TolB-like"/>
</dbReference>
<evidence type="ECO:0000256" key="4">
    <source>
        <dbReference type="PROSITE-ProRule" id="PRU00175"/>
    </source>
</evidence>
<dbReference type="EMBL" id="AMQM01002754">
    <property type="status" value="NOT_ANNOTATED_CDS"/>
    <property type="molecule type" value="Genomic_DNA"/>
</dbReference>
<dbReference type="CTD" id="20201891"/>
<dbReference type="Proteomes" id="UP000015101">
    <property type="component" value="Unassembled WGS sequence"/>
</dbReference>
<name>T1EZ91_HELRO</name>
<dbReference type="GO" id="GO:0061659">
    <property type="term" value="F:ubiquitin-like protein ligase activity"/>
    <property type="evidence" value="ECO:0000318"/>
    <property type="project" value="GO_Central"/>
</dbReference>
<dbReference type="InterPro" id="IPR017907">
    <property type="entry name" value="Znf_RING_CS"/>
</dbReference>
<dbReference type="PANTHER" id="PTHR25462">
    <property type="entry name" value="BONUS, ISOFORM C-RELATED"/>
    <property type="match status" value="1"/>
</dbReference>
<dbReference type="RefSeq" id="XP_009011082.1">
    <property type="nucleotide sequence ID" value="XM_009012834.1"/>
</dbReference>
<dbReference type="InterPro" id="IPR027370">
    <property type="entry name" value="Znf-RING_euk"/>
</dbReference>
<evidence type="ECO:0000259" key="5">
    <source>
        <dbReference type="PROSITE" id="PS50089"/>
    </source>
</evidence>
<evidence type="ECO:0000256" key="2">
    <source>
        <dbReference type="ARBA" id="ARBA00022771"/>
    </source>
</evidence>
<accession>T1EZ91</accession>
<dbReference type="EMBL" id="KB095858">
    <property type="protein sequence ID" value="ESO10813.1"/>
    <property type="molecule type" value="Genomic_DNA"/>
</dbReference>
<dbReference type="EnsemblMetazoa" id="HelroT167313">
    <property type="protein sequence ID" value="HelroP167313"/>
    <property type="gene ID" value="HelroG167313"/>
</dbReference>
<dbReference type="GeneID" id="20201891"/>
<proteinExistence type="predicted"/>
<dbReference type="OrthoDB" id="6105938at2759"/>
<evidence type="ECO:0000313" key="8">
    <source>
        <dbReference type="Proteomes" id="UP000015101"/>
    </source>
</evidence>
<feature type="domain" description="RING-type" evidence="5">
    <location>
        <begin position="15"/>
        <end position="58"/>
    </location>
</feature>
<reference evidence="7" key="3">
    <citation type="submission" date="2015-06" db="UniProtKB">
        <authorList>
            <consortium name="EnsemblMetazoa"/>
        </authorList>
    </citation>
    <scope>IDENTIFICATION</scope>
</reference>
<evidence type="ECO:0000313" key="7">
    <source>
        <dbReference type="EnsemblMetazoa" id="HelroP167313"/>
    </source>
</evidence>
<dbReference type="KEGG" id="hro:HELRODRAFT_167313"/>
<dbReference type="InterPro" id="IPR013083">
    <property type="entry name" value="Znf_RING/FYVE/PHD"/>
</dbReference>
<dbReference type="Pfam" id="PF13445">
    <property type="entry name" value="zf-RING_UBOX"/>
    <property type="match status" value="1"/>
</dbReference>
<dbReference type="PROSITE" id="PS00518">
    <property type="entry name" value="ZF_RING_1"/>
    <property type="match status" value="1"/>
</dbReference>
<evidence type="ECO:0000256" key="1">
    <source>
        <dbReference type="ARBA" id="ARBA00022723"/>
    </source>
</evidence>
<organism evidence="7 8">
    <name type="scientific">Helobdella robusta</name>
    <name type="common">Californian leech</name>
    <dbReference type="NCBI Taxonomy" id="6412"/>
    <lineage>
        <taxon>Eukaryota</taxon>
        <taxon>Metazoa</taxon>
        <taxon>Spiralia</taxon>
        <taxon>Lophotrochozoa</taxon>
        <taxon>Annelida</taxon>
        <taxon>Clitellata</taxon>
        <taxon>Hirudinea</taxon>
        <taxon>Rhynchobdellida</taxon>
        <taxon>Glossiphoniidae</taxon>
        <taxon>Helobdella</taxon>
    </lineage>
</organism>
<reference evidence="6 8" key="2">
    <citation type="journal article" date="2013" name="Nature">
        <title>Insights into bilaterian evolution from three spiralian genomes.</title>
        <authorList>
            <person name="Simakov O."/>
            <person name="Marletaz F."/>
            <person name="Cho S.J."/>
            <person name="Edsinger-Gonzales E."/>
            <person name="Havlak P."/>
            <person name="Hellsten U."/>
            <person name="Kuo D.H."/>
            <person name="Larsson T."/>
            <person name="Lv J."/>
            <person name="Arendt D."/>
            <person name="Savage R."/>
            <person name="Osoegawa K."/>
            <person name="de Jong P."/>
            <person name="Grimwood J."/>
            <person name="Chapman J.A."/>
            <person name="Shapiro H."/>
            <person name="Aerts A."/>
            <person name="Otillar R.P."/>
            <person name="Terry A.Y."/>
            <person name="Boore J.L."/>
            <person name="Grigoriev I.V."/>
            <person name="Lindberg D.R."/>
            <person name="Seaver E.C."/>
            <person name="Weisblat D.A."/>
            <person name="Putnam N.H."/>
            <person name="Rokhsar D.S."/>
        </authorList>
    </citation>
    <scope>NUCLEOTIDE SEQUENCE</scope>
</reference>
<evidence type="ECO:0000256" key="3">
    <source>
        <dbReference type="ARBA" id="ARBA00022833"/>
    </source>
</evidence>
<dbReference type="eggNOG" id="KOG2177">
    <property type="taxonomic scope" value="Eukaryota"/>
</dbReference>
<dbReference type="Gene3D" id="3.30.40.10">
    <property type="entry name" value="Zinc/RING finger domain, C3HC4 (zinc finger)"/>
    <property type="match status" value="1"/>
</dbReference>
<keyword evidence="8" id="KW-1185">Reference proteome</keyword>
<dbReference type="SUPFAM" id="SSF57850">
    <property type="entry name" value="RING/U-box"/>
    <property type="match status" value="1"/>
</dbReference>
<dbReference type="AlphaFoldDB" id="T1EZ91"/>
<sequence length="700" mass="78962">MSEQLLDRVADLTECPICRECMRDPRILHCVHTFCRECLVKYSKGVRPGEKLACPVCRAEFIIPERGLDDLPKNFIVEKLCDARNVDDDWQEYEESNTFASRDRSRRSLRGCGGSGVGGSEKNAAGTTAKVSRCPKHLREVTEAFCCQCEVSRVFKFNAYLLRNFPLLRCNKLFQIAVCQKCKNHEHKNHQFCSIDEFYDDFKKRVHSDLKKLETICGEVDKQGEYVDGCRVSFIEAVRNVKEETARRAEEIKLLIDRQLISIHEELDLKQEDLLKECDVVSSQLQLQKTQVDSFKTFTTEVIERADPSDLACNARDIKCRATELLGTRVAGLPSSLEINLEPLDHDLLEDSTYNLIGQIEVKKIDLDPPNRTLDFDQPATLIGCIENEDNEEAVGVTVVNTELFVAIANSAEIKVYDAMSFQYKSKFLVETLAHPSDLASTKTDLFVFDNRNLTVHKVEIATKYSVNWSIQLKNRFGGHFGSYGYGGANACNFLTTSNGAVKSICGPSGGTNGYYSNHSLAPDFSKVALSFAFYKSVSKGFSLTPKGTVLLVSPSNFQREIIEFTSEGRVLREISLCFFVHEPRHIAMLDDERFLICYGSSNYVGVTKDQMCLIDSQGRLIKRWSPSGESETERDFYSYVCDYRSGKQQALDPSPEFVKKNLPESSGLGNSAPIFMEKTRGRLFVTDSGKKNISVFQLF</sequence>